<evidence type="ECO:0000313" key="9">
    <source>
        <dbReference type="EMBL" id="ABA04290.1"/>
    </source>
</evidence>
<dbReference type="SUPFAM" id="SSF52172">
    <property type="entry name" value="CheY-like"/>
    <property type="match status" value="1"/>
</dbReference>
<dbReference type="NCBIfam" id="NF006900">
    <property type="entry name" value="PRK09390.1"/>
    <property type="match status" value="1"/>
</dbReference>
<feature type="modified residue" description="4-aspartylphosphate" evidence="6">
    <location>
        <position position="55"/>
    </location>
</feature>
<sequence length="205" mass="22420">MSHKGNVYVIDDDPTIRDSLDFLLGSANFDVTLFDRAADFLDSHSGLGFGCVVSDVRMPGIDGMDLLRRLKAHASPLPVIIMTGHGDIPLAVEAMKLGAIDFVEKPFEDERLIGMIEAALEQGPDQTKGDSISAEIVSRIATLSQRERQVMDGLVAGLSNKLIAREHNISPRTIEVYRANVMTKMQAHNLSELIRLALRAGILRA</sequence>
<evidence type="ECO:0000256" key="5">
    <source>
        <dbReference type="ARBA" id="ARBA00023163"/>
    </source>
</evidence>
<gene>
    <name evidence="9" type="ordered locus">Nwi_1028</name>
</gene>
<reference evidence="9 10" key="1">
    <citation type="journal article" date="2006" name="Appl. Environ. Microbiol.">
        <title>Genome sequence of the chemolithoautotrophic nitrite-oxidizing bacterium Nitrobacter winogradskyi Nb-255.</title>
        <authorList>
            <person name="Starkenburg S.R."/>
            <person name="Chain P.S."/>
            <person name="Sayavedra-Soto L.A."/>
            <person name="Hauser L."/>
            <person name="Land M.L."/>
            <person name="Larimer F.W."/>
            <person name="Malfatti S.A."/>
            <person name="Klotz M.G."/>
            <person name="Bottomley P.J."/>
            <person name="Arp D.J."/>
            <person name="Hickey W.J."/>
        </authorList>
    </citation>
    <scope>NUCLEOTIDE SEQUENCE [LARGE SCALE GENOMIC DNA]</scope>
    <source>
        <strain evidence="10">ATCC 25391 / DSM 10237 / CIP 104748 / NCIMB 11846 / Nb-255</strain>
    </source>
</reference>
<feature type="domain" description="Response regulatory" evidence="8">
    <location>
        <begin position="6"/>
        <end position="120"/>
    </location>
</feature>
<dbReference type="GO" id="GO:0006355">
    <property type="term" value="P:regulation of DNA-templated transcription"/>
    <property type="evidence" value="ECO:0007669"/>
    <property type="project" value="InterPro"/>
</dbReference>
<dbReference type="SMART" id="SM00421">
    <property type="entry name" value="HTH_LUXR"/>
    <property type="match status" value="1"/>
</dbReference>
<name>Q3STV1_NITWN</name>
<evidence type="ECO:0000256" key="2">
    <source>
        <dbReference type="ARBA" id="ARBA00023012"/>
    </source>
</evidence>
<dbReference type="Pfam" id="PF00072">
    <property type="entry name" value="Response_reg"/>
    <property type="match status" value="1"/>
</dbReference>
<dbReference type="PANTHER" id="PTHR44688:SF16">
    <property type="entry name" value="DNA-BINDING TRANSCRIPTIONAL ACTIVATOR DEVR_DOSR"/>
    <property type="match status" value="1"/>
</dbReference>
<evidence type="ECO:0000259" key="7">
    <source>
        <dbReference type="PROSITE" id="PS50043"/>
    </source>
</evidence>
<dbReference type="Gene3D" id="3.40.50.2300">
    <property type="match status" value="1"/>
</dbReference>
<keyword evidence="1 6" id="KW-0597">Phosphoprotein</keyword>
<dbReference type="OrthoDB" id="9782655at2"/>
<dbReference type="PROSITE" id="PS50043">
    <property type="entry name" value="HTH_LUXR_2"/>
    <property type="match status" value="1"/>
</dbReference>
<evidence type="ECO:0000256" key="1">
    <source>
        <dbReference type="ARBA" id="ARBA00022553"/>
    </source>
</evidence>
<evidence type="ECO:0000313" key="10">
    <source>
        <dbReference type="Proteomes" id="UP000002531"/>
    </source>
</evidence>
<dbReference type="STRING" id="323098.Nwi_1028"/>
<evidence type="ECO:0000256" key="6">
    <source>
        <dbReference type="PROSITE-ProRule" id="PRU00169"/>
    </source>
</evidence>
<dbReference type="PROSITE" id="PS50110">
    <property type="entry name" value="RESPONSE_REGULATORY"/>
    <property type="match status" value="1"/>
</dbReference>
<dbReference type="InterPro" id="IPR036388">
    <property type="entry name" value="WH-like_DNA-bd_sf"/>
</dbReference>
<organism evidence="9 10">
    <name type="scientific">Nitrobacter winogradskyi (strain ATCC 25391 / DSM 10237 / CIP 104748 / NCIMB 11846 / Nb-255)</name>
    <dbReference type="NCBI Taxonomy" id="323098"/>
    <lineage>
        <taxon>Bacteria</taxon>
        <taxon>Pseudomonadati</taxon>
        <taxon>Pseudomonadota</taxon>
        <taxon>Alphaproteobacteria</taxon>
        <taxon>Hyphomicrobiales</taxon>
        <taxon>Nitrobacteraceae</taxon>
        <taxon>Nitrobacter</taxon>
    </lineage>
</organism>
<dbReference type="Gene3D" id="1.10.10.10">
    <property type="entry name" value="Winged helix-like DNA-binding domain superfamily/Winged helix DNA-binding domain"/>
    <property type="match status" value="1"/>
</dbReference>
<dbReference type="HOGENOM" id="CLU_000445_90_4_5"/>
<dbReference type="FunFam" id="3.40.50.2300:FF:000018">
    <property type="entry name" value="DNA-binding transcriptional regulator NtrC"/>
    <property type="match status" value="1"/>
</dbReference>
<dbReference type="eggNOG" id="COG4566">
    <property type="taxonomic scope" value="Bacteria"/>
</dbReference>
<dbReference type="GO" id="GO:0000160">
    <property type="term" value="P:phosphorelay signal transduction system"/>
    <property type="evidence" value="ECO:0007669"/>
    <property type="project" value="UniProtKB-KW"/>
</dbReference>
<keyword evidence="10" id="KW-1185">Reference proteome</keyword>
<protein>
    <submittedName>
        <fullName evidence="9">Two component transcriptional regulator, LuxR family</fullName>
    </submittedName>
</protein>
<dbReference type="InterPro" id="IPR016032">
    <property type="entry name" value="Sig_transdc_resp-reg_C-effctor"/>
</dbReference>
<dbReference type="AlphaFoldDB" id="Q3STV1"/>
<keyword evidence="3" id="KW-0805">Transcription regulation</keyword>
<dbReference type="EMBL" id="CP000115">
    <property type="protein sequence ID" value="ABA04290.1"/>
    <property type="molecule type" value="Genomic_DNA"/>
</dbReference>
<dbReference type="Proteomes" id="UP000002531">
    <property type="component" value="Chromosome"/>
</dbReference>
<feature type="domain" description="HTH luxR-type" evidence="7">
    <location>
        <begin position="136"/>
        <end position="201"/>
    </location>
</feature>
<evidence type="ECO:0000259" key="8">
    <source>
        <dbReference type="PROSITE" id="PS50110"/>
    </source>
</evidence>
<dbReference type="GO" id="GO:0003677">
    <property type="term" value="F:DNA binding"/>
    <property type="evidence" value="ECO:0007669"/>
    <property type="project" value="UniProtKB-KW"/>
</dbReference>
<keyword evidence="2" id="KW-0902">Two-component regulatory system</keyword>
<dbReference type="RefSeq" id="WP_011314324.1">
    <property type="nucleotide sequence ID" value="NC_007406.1"/>
</dbReference>
<dbReference type="KEGG" id="nwi:Nwi_1028"/>
<dbReference type="SMART" id="SM00448">
    <property type="entry name" value="REC"/>
    <property type="match status" value="1"/>
</dbReference>
<dbReference type="PRINTS" id="PR00038">
    <property type="entry name" value="HTHLUXR"/>
</dbReference>
<dbReference type="SUPFAM" id="SSF46894">
    <property type="entry name" value="C-terminal effector domain of the bipartite response regulators"/>
    <property type="match status" value="1"/>
</dbReference>
<dbReference type="CDD" id="cd17537">
    <property type="entry name" value="REC_FixJ"/>
    <property type="match status" value="1"/>
</dbReference>
<dbReference type="CDD" id="cd06170">
    <property type="entry name" value="LuxR_C_like"/>
    <property type="match status" value="1"/>
</dbReference>
<dbReference type="Pfam" id="PF00196">
    <property type="entry name" value="GerE"/>
    <property type="match status" value="1"/>
</dbReference>
<accession>Q3STV1</accession>
<proteinExistence type="predicted"/>
<dbReference type="InterPro" id="IPR011006">
    <property type="entry name" value="CheY-like_superfamily"/>
</dbReference>
<evidence type="ECO:0000256" key="3">
    <source>
        <dbReference type="ARBA" id="ARBA00023015"/>
    </source>
</evidence>
<dbReference type="PANTHER" id="PTHR44688">
    <property type="entry name" value="DNA-BINDING TRANSCRIPTIONAL ACTIVATOR DEVR_DOSR"/>
    <property type="match status" value="1"/>
</dbReference>
<keyword evidence="5" id="KW-0804">Transcription</keyword>
<dbReference type="InterPro" id="IPR001789">
    <property type="entry name" value="Sig_transdc_resp-reg_receiver"/>
</dbReference>
<keyword evidence="4" id="KW-0238">DNA-binding</keyword>
<evidence type="ECO:0000256" key="4">
    <source>
        <dbReference type="ARBA" id="ARBA00023125"/>
    </source>
</evidence>
<dbReference type="InterPro" id="IPR000792">
    <property type="entry name" value="Tscrpt_reg_LuxR_C"/>
</dbReference>